<dbReference type="Proteomes" id="UP000789570">
    <property type="component" value="Unassembled WGS sequence"/>
</dbReference>
<gene>
    <name evidence="1" type="ORF">FCALED_LOCUS13137</name>
</gene>
<feature type="non-terminal residue" evidence="1">
    <location>
        <position position="1"/>
    </location>
</feature>
<evidence type="ECO:0000313" key="1">
    <source>
        <dbReference type="EMBL" id="CAG8694393.1"/>
    </source>
</evidence>
<name>A0A9N9EZH6_9GLOM</name>
<evidence type="ECO:0000313" key="2">
    <source>
        <dbReference type="Proteomes" id="UP000789570"/>
    </source>
</evidence>
<dbReference type="EMBL" id="CAJVPQ010007224">
    <property type="protein sequence ID" value="CAG8694393.1"/>
    <property type="molecule type" value="Genomic_DNA"/>
</dbReference>
<dbReference type="InterPro" id="IPR036397">
    <property type="entry name" value="RNaseH_sf"/>
</dbReference>
<protein>
    <submittedName>
        <fullName evidence="1">3634_t:CDS:1</fullName>
    </submittedName>
</protein>
<dbReference type="Gene3D" id="3.30.420.10">
    <property type="entry name" value="Ribonuclease H-like superfamily/Ribonuclease H"/>
    <property type="match status" value="2"/>
</dbReference>
<dbReference type="GO" id="GO:0003676">
    <property type="term" value="F:nucleic acid binding"/>
    <property type="evidence" value="ECO:0007669"/>
    <property type="project" value="InterPro"/>
</dbReference>
<dbReference type="AlphaFoldDB" id="A0A9N9EZH6"/>
<organism evidence="1 2">
    <name type="scientific">Funneliformis caledonium</name>
    <dbReference type="NCBI Taxonomy" id="1117310"/>
    <lineage>
        <taxon>Eukaryota</taxon>
        <taxon>Fungi</taxon>
        <taxon>Fungi incertae sedis</taxon>
        <taxon>Mucoromycota</taxon>
        <taxon>Glomeromycotina</taxon>
        <taxon>Glomeromycetes</taxon>
        <taxon>Glomerales</taxon>
        <taxon>Glomeraceae</taxon>
        <taxon>Funneliformis</taxon>
    </lineage>
</organism>
<accession>A0A9N9EZH6</accession>
<reference evidence="1" key="1">
    <citation type="submission" date="2021-06" db="EMBL/GenBank/DDBJ databases">
        <authorList>
            <person name="Kallberg Y."/>
            <person name="Tangrot J."/>
            <person name="Rosling A."/>
        </authorList>
    </citation>
    <scope>NUCLEOTIDE SEQUENCE</scope>
    <source>
        <strain evidence="1">UK204</strain>
    </source>
</reference>
<dbReference type="OrthoDB" id="2430155at2759"/>
<sequence>IRRPPALDDNEKNALINEVIQDRYEPLHEVINTQEKHLLAHISWCDKYKEKTAYDWAQVIFSDESSVDIGKQSPQLRVFPRTVAKLKVALSEEWENLDCSIFEEVVASMPQRINAVLEARGGPTHY</sequence>
<keyword evidence="2" id="KW-1185">Reference proteome</keyword>
<comment type="caution">
    <text evidence="1">The sequence shown here is derived from an EMBL/GenBank/DDBJ whole genome shotgun (WGS) entry which is preliminary data.</text>
</comment>
<proteinExistence type="predicted"/>